<feature type="domain" description="EF-hand" evidence="3">
    <location>
        <begin position="81"/>
        <end position="116"/>
    </location>
</feature>
<dbReference type="PROSITE" id="PS00018">
    <property type="entry name" value="EF_HAND_1"/>
    <property type="match status" value="1"/>
</dbReference>
<keyword evidence="5" id="KW-1185">Reference proteome</keyword>
<accession>A0A210PZ01</accession>
<keyword evidence="2" id="KW-1133">Transmembrane helix</keyword>
<comment type="caution">
    <text evidence="4">The sequence shown here is derived from an EMBL/GenBank/DDBJ whole genome shotgun (WGS) entry which is preliminary data.</text>
</comment>
<dbReference type="InterPro" id="IPR018247">
    <property type="entry name" value="EF_Hand_1_Ca_BS"/>
</dbReference>
<gene>
    <name evidence="4" type="ORF">KP79_PYT02132</name>
</gene>
<feature type="transmembrane region" description="Helical" evidence="2">
    <location>
        <begin position="6"/>
        <end position="29"/>
    </location>
</feature>
<dbReference type="InterPro" id="IPR002048">
    <property type="entry name" value="EF_hand_dom"/>
</dbReference>
<dbReference type="AlphaFoldDB" id="A0A210PZ01"/>
<evidence type="ECO:0000313" key="5">
    <source>
        <dbReference type="Proteomes" id="UP000242188"/>
    </source>
</evidence>
<dbReference type="Gene3D" id="1.10.238.10">
    <property type="entry name" value="EF-hand"/>
    <property type="match status" value="1"/>
</dbReference>
<keyword evidence="1" id="KW-0106">Calcium</keyword>
<dbReference type="Proteomes" id="UP000242188">
    <property type="component" value="Unassembled WGS sequence"/>
</dbReference>
<dbReference type="InterPro" id="IPR011992">
    <property type="entry name" value="EF-hand-dom_pair"/>
</dbReference>
<name>A0A210PZ01_MIZYE</name>
<evidence type="ECO:0000256" key="2">
    <source>
        <dbReference type="SAM" id="Phobius"/>
    </source>
</evidence>
<evidence type="ECO:0000259" key="3">
    <source>
        <dbReference type="PROSITE" id="PS50222"/>
    </source>
</evidence>
<evidence type="ECO:0000313" key="4">
    <source>
        <dbReference type="EMBL" id="OWF41716.1"/>
    </source>
</evidence>
<dbReference type="PROSITE" id="PS50222">
    <property type="entry name" value="EF_HAND_2"/>
    <property type="match status" value="1"/>
</dbReference>
<dbReference type="SUPFAM" id="SSF47473">
    <property type="entry name" value="EF-hand"/>
    <property type="match status" value="1"/>
</dbReference>
<dbReference type="EMBL" id="NEDP02005365">
    <property type="protein sequence ID" value="OWF41716.1"/>
    <property type="molecule type" value="Genomic_DNA"/>
</dbReference>
<organism evidence="4 5">
    <name type="scientific">Mizuhopecten yessoensis</name>
    <name type="common">Japanese scallop</name>
    <name type="synonym">Patinopecten yessoensis</name>
    <dbReference type="NCBI Taxonomy" id="6573"/>
    <lineage>
        <taxon>Eukaryota</taxon>
        <taxon>Metazoa</taxon>
        <taxon>Spiralia</taxon>
        <taxon>Lophotrochozoa</taxon>
        <taxon>Mollusca</taxon>
        <taxon>Bivalvia</taxon>
        <taxon>Autobranchia</taxon>
        <taxon>Pteriomorphia</taxon>
        <taxon>Pectinida</taxon>
        <taxon>Pectinoidea</taxon>
        <taxon>Pectinidae</taxon>
        <taxon>Mizuhopecten</taxon>
    </lineage>
</organism>
<sequence>MQQCGLVYWCCLLLTLIVGQFGITSGFYIPRLKTSGPRRELDIAALRSRFHGSSDMRWNKRNGLYGTFMDSVSRHASSFDSKEAFFERLFELFDINENGCIDRLEFEVILDILVIFQ</sequence>
<reference evidence="4 5" key="1">
    <citation type="journal article" date="2017" name="Nat. Ecol. Evol.">
        <title>Scallop genome provides insights into evolution of bilaterian karyotype and development.</title>
        <authorList>
            <person name="Wang S."/>
            <person name="Zhang J."/>
            <person name="Jiao W."/>
            <person name="Li J."/>
            <person name="Xun X."/>
            <person name="Sun Y."/>
            <person name="Guo X."/>
            <person name="Huan P."/>
            <person name="Dong B."/>
            <person name="Zhang L."/>
            <person name="Hu X."/>
            <person name="Sun X."/>
            <person name="Wang J."/>
            <person name="Zhao C."/>
            <person name="Wang Y."/>
            <person name="Wang D."/>
            <person name="Huang X."/>
            <person name="Wang R."/>
            <person name="Lv J."/>
            <person name="Li Y."/>
            <person name="Zhang Z."/>
            <person name="Liu B."/>
            <person name="Lu W."/>
            <person name="Hui Y."/>
            <person name="Liang J."/>
            <person name="Zhou Z."/>
            <person name="Hou R."/>
            <person name="Li X."/>
            <person name="Liu Y."/>
            <person name="Li H."/>
            <person name="Ning X."/>
            <person name="Lin Y."/>
            <person name="Zhao L."/>
            <person name="Xing Q."/>
            <person name="Dou J."/>
            <person name="Li Y."/>
            <person name="Mao J."/>
            <person name="Guo H."/>
            <person name="Dou H."/>
            <person name="Li T."/>
            <person name="Mu C."/>
            <person name="Jiang W."/>
            <person name="Fu Q."/>
            <person name="Fu X."/>
            <person name="Miao Y."/>
            <person name="Liu J."/>
            <person name="Yu Q."/>
            <person name="Li R."/>
            <person name="Liao H."/>
            <person name="Li X."/>
            <person name="Kong Y."/>
            <person name="Jiang Z."/>
            <person name="Chourrout D."/>
            <person name="Li R."/>
            <person name="Bao Z."/>
        </authorList>
    </citation>
    <scope>NUCLEOTIDE SEQUENCE [LARGE SCALE GENOMIC DNA]</scope>
    <source>
        <strain evidence="4 5">PY_sf001</strain>
    </source>
</reference>
<protein>
    <recommendedName>
        <fullName evidence="3">EF-hand domain-containing protein</fullName>
    </recommendedName>
</protein>
<dbReference type="GO" id="GO:0005509">
    <property type="term" value="F:calcium ion binding"/>
    <property type="evidence" value="ECO:0007669"/>
    <property type="project" value="InterPro"/>
</dbReference>
<keyword evidence="2" id="KW-0812">Transmembrane</keyword>
<keyword evidence="2" id="KW-0472">Membrane</keyword>
<proteinExistence type="predicted"/>
<evidence type="ECO:0000256" key="1">
    <source>
        <dbReference type="ARBA" id="ARBA00022837"/>
    </source>
</evidence>